<dbReference type="GO" id="GO:0008774">
    <property type="term" value="F:acetaldehyde dehydrogenase (acetylating) activity"/>
    <property type="evidence" value="ECO:0007669"/>
    <property type="project" value="UniProtKB-EC"/>
</dbReference>
<dbReference type="Proteomes" id="UP000824130">
    <property type="component" value="Unassembled WGS sequence"/>
</dbReference>
<dbReference type="Pfam" id="PF00171">
    <property type="entry name" value="Aldedh"/>
    <property type="match status" value="1"/>
</dbReference>
<dbReference type="EC" id="1.2.1.10" evidence="3"/>
<reference evidence="3" key="2">
    <citation type="journal article" date="2021" name="PeerJ">
        <title>Extensive microbial diversity within the chicken gut microbiome revealed by metagenomics and culture.</title>
        <authorList>
            <person name="Gilroy R."/>
            <person name="Ravi A."/>
            <person name="Getino M."/>
            <person name="Pursley I."/>
            <person name="Horton D.L."/>
            <person name="Alikhan N.F."/>
            <person name="Baker D."/>
            <person name="Gharbi K."/>
            <person name="Hall N."/>
            <person name="Watson M."/>
            <person name="Adriaenssens E.M."/>
            <person name="Foster-Nyarko E."/>
            <person name="Jarju S."/>
            <person name="Secka A."/>
            <person name="Antonio M."/>
            <person name="Oren A."/>
            <person name="Chaudhuri R.R."/>
            <person name="La Ragione R."/>
            <person name="Hildebrand F."/>
            <person name="Pallen M.J."/>
        </authorList>
    </citation>
    <scope>NUCLEOTIDE SEQUENCE</scope>
    <source>
        <strain evidence="3">ChiSjej4B22-8349</strain>
    </source>
</reference>
<gene>
    <name evidence="3" type="ORF">IAD25_07655</name>
</gene>
<dbReference type="SUPFAM" id="SSF53720">
    <property type="entry name" value="ALDH-like"/>
    <property type="match status" value="1"/>
</dbReference>
<protein>
    <submittedName>
        <fullName evidence="3">Acetaldehyde dehydrogenase (Acetylating)</fullName>
        <ecNumber evidence="3">1.2.1.10</ecNumber>
    </submittedName>
</protein>
<dbReference type="InterPro" id="IPR016163">
    <property type="entry name" value="Ald_DH_C"/>
</dbReference>
<proteinExistence type="predicted"/>
<dbReference type="AlphaFoldDB" id="A0A9D1N7X2"/>
<evidence type="ECO:0000313" key="4">
    <source>
        <dbReference type="Proteomes" id="UP000824130"/>
    </source>
</evidence>
<sequence>MQNIDYDLRSVQEARDLARLGQIATEKIAGYNEEQIDKIIRNMVRVAEENAVSLAQMAVEETGFGKVADKTYKNHMASTMLYDAIKDMKTIGIISEDPVARTMDVADPVGLLMGIVPSTNPTSTAIFKAIVAVKARNAIVFSPHPSAAKCTLRAAELMRDAAVAAGAPENIIGCMSMPSMPATDELMHSKEVKMIIATGGPGMVKAAYSAGKPALGVGAGNSPAYIERTANIQQAVTNIIASKTFDYGTICASEQSIICEECNKDAVIAEMKKQGAYFMSPEETDKVCKLLFKNGHAMNAKFVGRSPLRIASAAGFSVPENTTVLVGPQGGVGEGYPLSYEKLTSVLAFYVVKDWHEACELSIELLQNGIGHTMSLHTENKNIVLEFTRKPASRILVNTGSSMGGTGASTGLLPSFTLGCGTWGGSSISENLSPLHLVNVKKVAYGIKNCSTLAADDATFNHPELNNMAAQVPGTTANVAPAPCAAASCNAAAPTPAQTVSSPANSGSMSAYLSPADYQNQNQNNSGISYGVGCNSCSSNAQAPVASDQPIDTNQLNDMIEALVKAMRGE</sequence>
<comment type="caution">
    <text evidence="3">The sequence shown here is derived from an EMBL/GenBank/DDBJ whole genome shotgun (WGS) entry which is preliminary data.</text>
</comment>
<dbReference type="InterPro" id="IPR013357">
    <property type="entry name" value="Acetaldehyde_DH_acetylating"/>
</dbReference>
<dbReference type="PANTHER" id="PTHR11699">
    <property type="entry name" value="ALDEHYDE DEHYDROGENASE-RELATED"/>
    <property type="match status" value="1"/>
</dbReference>
<reference evidence="3" key="1">
    <citation type="submission" date="2020-10" db="EMBL/GenBank/DDBJ databases">
        <authorList>
            <person name="Gilroy R."/>
        </authorList>
    </citation>
    <scope>NUCLEOTIDE SEQUENCE</scope>
    <source>
        <strain evidence="3">ChiSjej4B22-8349</strain>
    </source>
</reference>
<accession>A0A9D1N7X2</accession>
<evidence type="ECO:0000313" key="3">
    <source>
        <dbReference type="EMBL" id="HIU96561.1"/>
    </source>
</evidence>
<dbReference type="NCBIfam" id="TIGR02518">
    <property type="entry name" value="EutH_ACDH"/>
    <property type="match status" value="1"/>
</dbReference>
<feature type="domain" description="Aldehyde dehydrogenase" evidence="2">
    <location>
        <begin position="24"/>
        <end position="274"/>
    </location>
</feature>
<dbReference type="EMBL" id="DVOB01000162">
    <property type="protein sequence ID" value="HIU96561.1"/>
    <property type="molecule type" value="Genomic_DNA"/>
</dbReference>
<organism evidence="3 4">
    <name type="scientific">Candidatus Allocopromorpha excrementipullorum</name>
    <dbReference type="NCBI Taxonomy" id="2840743"/>
    <lineage>
        <taxon>Bacteria</taxon>
        <taxon>Bacillati</taxon>
        <taxon>Bacillota</taxon>
        <taxon>Clostridia</taxon>
        <taxon>Eubacteriales</taxon>
        <taxon>Eubacteriaceae</taxon>
        <taxon>Eubacteriaceae incertae sedis</taxon>
        <taxon>Candidatus Allocopromorpha</taxon>
    </lineage>
</organism>
<dbReference type="CDD" id="cd07122">
    <property type="entry name" value="ALDH_F20_ACDH"/>
    <property type="match status" value="1"/>
</dbReference>
<keyword evidence="1 3" id="KW-0560">Oxidoreductase</keyword>
<dbReference type="Gene3D" id="3.40.605.10">
    <property type="entry name" value="Aldehyde Dehydrogenase, Chain A, domain 1"/>
    <property type="match status" value="1"/>
</dbReference>
<dbReference type="Gene3D" id="3.40.309.10">
    <property type="entry name" value="Aldehyde Dehydrogenase, Chain A, domain 2"/>
    <property type="match status" value="1"/>
</dbReference>
<evidence type="ECO:0000259" key="2">
    <source>
        <dbReference type="Pfam" id="PF00171"/>
    </source>
</evidence>
<dbReference type="InterPro" id="IPR015590">
    <property type="entry name" value="Aldehyde_DH_dom"/>
</dbReference>
<dbReference type="InterPro" id="IPR016161">
    <property type="entry name" value="Ald_DH/histidinol_DH"/>
</dbReference>
<dbReference type="InterPro" id="IPR016162">
    <property type="entry name" value="Ald_DH_N"/>
</dbReference>
<name>A0A9D1N7X2_9FIRM</name>
<evidence type="ECO:0000256" key="1">
    <source>
        <dbReference type="ARBA" id="ARBA00023002"/>
    </source>
</evidence>